<sequence>MAIGWTNDNVRPSNIVLFFNTLTSKYVILITQIFAVGDRTRISCIRSANVYSMSLRAPSQVLIISVASESYWSEQKLFFVPLMVNQHQTMGRLISGDQVPECRERETTR</sequence>
<comment type="caution">
    <text evidence="2">The sequence shown here is derived from an EMBL/GenBank/DDBJ whole genome shotgun (WGS) entry which is preliminary data.</text>
</comment>
<name>A0AAV3Y420_9GAST</name>
<gene>
    <name evidence="2" type="ORF">PoB_000446100</name>
</gene>
<reference evidence="2 3" key="1">
    <citation type="journal article" date="2021" name="Elife">
        <title>Chloroplast acquisition without the gene transfer in kleptoplastic sea slugs, Plakobranchus ocellatus.</title>
        <authorList>
            <person name="Maeda T."/>
            <person name="Takahashi S."/>
            <person name="Yoshida T."/>
            <person name="Shimamura S."/>
            <person name="Takaki Y."/>
            <person name="Nagai Y."/>
            <person name="Toyoda A."/>
            <person name="Suzuki Y."/>
            <person name="Arimoto A."/>
            <person name="Ishii H."/>
            <person name="Satoh N."/>
            <person name="Nishiyama T."/>
            <person name="Hasebe M."/>
            <person name="Maruyama T."/>
            <person name="Minagawa J."/>
            <person name="Obokata J."/>
            <person name="Shigenobu S."/>
        </authorList>
    </citation>
    <scope>NUCLEOTIDE SEQUENCE [LARGE SCALE GENOMIC DNA]</scope>
</reference>
<dbReference type="EMBL" id="BLXT01000514">
    <property type="protein sequence ID" value="GFN77955.1"/>
    <property type="molecule type" value="Genomic_DNA"/>
</dbReference>
<keyword evidence="3" id="KW-1185">Reference proteome</keyword>
<keyword evidence="1" id="KW-0812">Transmembrane</keyword>
<evidence type="ECO:0000313" key="3">
    <source>
        <dbReference type="Proteomes" id="UP000735302"/>
    </source>
</evidence>
<protein>
    <submittedName>
        <fullName evidence="2">Uncharacterized protein</fullName>
    </submittedName>
</protein>
<organism evidence="2 3">
    <name type="scientific">Plakobranchus ocellatus</name>
    <dbReference type="NCBI Taxonomy" id="259542"/>
    <lineage>
        <taxon>Eukaryota</taxon>
        <taxon>Metazoa</taxon>
        <taxon>Spiralia</taxon>
        <taxon>Lophotrochozoa</taxon>
        <taxon>Mollusca</taxon>
        <taxon>Gastropoda</taxon>
        <taxon>Heterobranchia</taxon>
        <taxon>Euthyneura</taxon>
        <taxon>Panpulmonata</taxon>
        <taxon>Sacoglossa</taxon>
        <taxon>Placobranchoidea</taxon>
        <taxon>Plakobranchidae</taxon>
        <taxon>Plakobranchus</taxon>
    </lineage>
</organism>
<keyword evidence="1" id="KW-0472">Membrane</keyword>
<accession>A0AAV3Y420</accession>
<proteinExistence type="predicted"/>
<dbReference type="Proteomes" id="UP000735302">
    <property type="component" value="Unassembled WGS sequence"/>
</dbReference>
<keyword evidence="1" id="KW-1133">Transmembrane helix</keyword>
<evidence type="ECO:0000256" key="1">
    <source>
        <dbReference type="SAM" id="Phobius"/>
    </source>
</evidence>
<feature type="transmembrane region" description="Helical" evidence="1">
    <location>
        <begin position="15"/>
        <end position="36"/>
    </location>
</feature>
<dbReference type="AlphaFoldDB" id="A0AAV3Y420"/>
<evidence type="ECO:0000313" key="2">
    <source>
        <dbReference type="EMBL" id="GFN77955.1"/>
    </source>
</evidence>